<organism evidence="2 3">
    <name type="scientific">Lojkania enalia</name>
    <dbReference type="NCBI Taxonomy" id="147567"/>
    <lineage>
        <taxon>Eukaryota</taxon>
        <taxon>Fungi</taxon>
        <taxon>Dikarya</taxon>
        <taxon>Ascomycota</taxon>
        <taxon>Pezizomycotina</taxon>
        <taxon>Dothideomycetes</taxon>
        <taxon>Pleosporomycetidae</taxon>
        <taxon>Pleosporales</taxon>
        <taxon>Pleosporales incertae sedis</taxon>
        <taxon>Lojkania</taxon>
    </lineage>
</organism>
<name>A0A9P4KA33_9PLEO</name>
<dbReference type="Proteomes" id="UP000800093">
    <property type="component" value="Unassembled WGS sequence"/>
</dbReference>
<dbReference type="PANTHER" id="PTHR42085">
    <property type="entry name" value="F-BOX DOMAIN-CONTAINING PROTEIN"/>
    <property type="match status" value="1"/>
</dbReference>
<evidence type="ECO:0000313" key="2">
    <source>
        <dbReference type="EMBL" id="KAF2264032.1"/>
    </source>
</evidence>
<evidence type="ECO:0000313" key="3">
    <source>
        <dbReference type="Proteomes" id="UP000800093"/>
    </source>
</evidence>
<accession>A0A9P4KA33</accession>
<keyword evidence="3" id="KW-1185">Reference proteome</keyword>
<dbReference type="EMBL" id="ML986619">
    <property type="protein sequence ID" value="KAF2264032.1"/>
    <property type="molecule type" value="Genomic_DNA"/>
</dbReference>
<proteinExistence type="predicted"/>
<dbReference type="Pfam" id="PF13013">
    <property type="entry name" value="F-box-like_2"/>
    <property type="match status" value="1"/>
</dbReference>
<dbReference type="AlphaFoldDB" id="A0A9P4KA33"/>
<dbReference type="InterPro" id="IPR038883">
    <property type="entry name" value="AN11006-like"/>
</dbReference>
<dbReference type="OrthoDB" id="3801343at2759"/>
<dbReference type="PANTHER" id="PTHR42085:SF1">
    <property type="entry name" value="F-BOX DOMAIN-CONTAINING PROTEIN"/>
    <property type="match status" value="1"/>
</dbReference>
<reference evidence="3" key="1">
    <citation type="journal article" date="2020" name="Stud. Mycol.">
        <title>101 Dothideomycetes genomes: A test case for predicting lifestyles and emergence of pathogens.</title>
        <authorList>
            <person name="Haridas S."/>
            <person name="Albert R."/>
            <person name="Binder M."/>
            <person name="Bloem J."/>
            <person name="LaButti K."/>
            <person name="Salamov A."/>
            <person name="Andreopoulos B."/>
            <person name="Baker S."/>
            <person name="Barry K."/>
            <person name="Bills G."/>
            <person name="Bluhm B."/>
            <person name="Cannon C."/>
            <person name="Castanera R."/>
            <person name="Culley D."/>
            <person name="Daum C."/>
            <person name="Ezra D."/>
            <person name="Gonzalez J."/>
            <person name="Henrissat B."/>
            <person name="Kuo A."/>
            <person name="Liang C."/>
            <person name="Lipzen A."/>
            <person name="Lutzoni F."/>
            <person name="Magnuson J."/>
            <person name="Mondo S."/>
            <person name="Nolan M."/>
            <person name="Ohm R."/>
            <person name="Pangilinan J."/>
            <person name="Park H.-J."/>
            <person name="Ramirez L."/>
            <person name="Alfaro M."/>
            <person name="Sun H."/>
            <person name="Tritt A."/>
            <person name="Yoshinaga Y."/>
            <person name="Zwiers L.-H."/>
            <person name="Turgeon B."/>
            <person name="Goodwin S."/>
            <person name="Spatafora J."/>
            <person name="Crous P."/>
            <person name="Grigoriev I."/>
        </authorList>
    </citation>
    <scope>NUCLEOTIDE SEQUENCE [LARGE SCALE GENOMIC DNA]</scope>
    <source>
        <strain evidence="3">CBS 304.66</strain>
    </source>
</reference>
<comment type="caution">
    <text evidence="2">The sequence shown here is derived from an EMBL/GenBank/DDBJ whole genome shotgun (WGS) entry which is preliminary data.</text>
</comment>
<dbReference type="InterPro" id="IPR001810">
    <property type="entry name" value="F-box_dom"/>
</dbReference>
<feature type="domain" description="F-box" evidence="1">
    <location>
        <begin position="46"/>
        <end position="136"/>
    </location>
</feature>
<gene>
    <name evidence="2" type="ORF">CC78DRAFT_533482</name>
</gene>
<sequence>MTADFRMPVSEELDAAVAASESICKSGSKRRASDEHEKQTVTKRLRKEQIFRFLDLPQEIQNWIYEIAVEDTTRTWPLKPISPIFNRKPTAARNNDKGPPRVYPYLGLTQTCTKIRSEFRGWWMEGHRVLLTELDKYLSVFYRHPPRKDRYRHEAYMNTDGKLRVILVSGVRYLNILRLIKFSIKFPKYVITFEATPVFSQEVIRGWQALLDNRNLQWVKWVRGNALSDVRLMDSRLVLVFHAKHARPWMHPTLSRRIPDGFLQEAGLDKIPYWNFDTAVNY</sequence>
<evidence type="ECO:0000259" key="1">
    <source>
        <dbReference type="Pfam" id="PF13013"/>
    </source>
</evidence>
<protein>
    <recommendedName>
        <fullName evidence="1">F-box domain-containing protein</fullName>
    </recommendedName>
</protein>